<accession>A0A1M5DQY7</accession>
<dbReference type="Proteomes" id="UP000184147">
    <property type="component" value="Unassembled WGS sequence"/>
</dbReference>
<evidence type="ECO:0000256" key="1">
    <source>
        <dbReference type="SAM" id="SignalP"/>
    </source>
</evidence>
<evidence type="ECO:0000259" key="2">
    <source>
        <dbReference type="Pfam" id="PF19780"/>
    </source>
</evidence>
<dbReference type="OrthoDB" id="5382295at2"/>
<keyword evidence="1" id="KW-0732">Signal</keyword>
<reference evidence="3 4" key="1">
    <citation type="submission" date="2016-11" db="EMBL/GenBank/DDBJ databases">
        <authorList>
            <person name="Jaros S."/>
            <person name="Januszkiewicz K."/>
            <person name="Wedrychowicz H."/>
        </authorList>
    </citation>
    <scope>NUCLEOTIDE SEQUENCE [LARGE SCALE GENOMIC DNA]</scope>
    <source>
        <strain evidence="3 4">DSM 25660</strain>
    </source>
</reference>
<dbReference type="RefSeq" id="WP_073364766.1">
    <property type="nucleotide sequence ID" value="NZ_FQVQ01000016.1"/>
</dbReference>
<evidence type="ECO:0000313" key="4">
    <source>
        <dbReference type="Proteomes" id="UP000184147"/>
    </source>
</evidence>
<gene>
    <name evidence="3" type="ORF">SAMN05444377_11611</name>
</gene>
<sequence>MKLLAFLLVLMFFLGSCQNDTDGPNWLLGSWRNTTASMDAQEHWKKVDATVYEAESFILVQNDTVFHEHVDLVKTSKGWDYIVSVRGQNKEKPVSFSSTYIGKDSLVFENSKHDFPNRIVYKKIKADSLVATIFGTQNGKATSEIFPFKKIKP</sequence>
<proteinExistence type="predicted"/>
<dbReference type="InterPro" id="IPR046232">
    <property type="entry name" value="DUF6265"/>
</dbReference>
<feature type="chain" id="PRO_5012815885" description="DUF6265 domain-containing protein" evidence="1">
    <location>
        <begin position="20"/>
        <end position="153"/>
    </location>
</feature>
<name>A0A1M5DQY7_9FLAO</name>
<dbReference type="PROSITE" id="PS51257">
    <property type="entry name" value="PROKAR_LIPOPROTEIN"/>
    <property type="match status" value="1"/>
</dbReference>
<dbReference type="EMBL" id="FQVQ01000016">
    <property type="protein sequence ID" value="SHF69380.1"/>
    <property type="molecule type" value="Genomic_DNA"/>
</dbReference>
<feature type="domain" description="DUF6265" evidence="2">
    <location>
        <begin position="25"/>
        <end position="133"/>
    </location>
</feature>
<evidence type="ECO:0000313" key="3">
    <source>
        <dbReference type="EMBL" id="SHF69380.1"/>
    </source>
</evidence>
<dbReference type="STRING" id="1124188.SAMN05444377_11611"/>
<keyword evidence="4" id="KW-1185">Reference proteome</keyword>
<dbReference type="AlphaFoldDB" id="A0A1M5DQY7"/>
<feature type="signal peptide" evidence="1">
    <location>
        <begin position="1"/>
        <end position="19"/>
    </location>
</feature>
<protein>
    <recommendedName>
        <fullName evidence="2">DUF6265 domain-containing protein</fullName>
    </recommendedName>
</protein>
<dbReference type="Pfam" id="PF19780">
    <property type="entry name" value="DUF6265"/>
    <property type="match status" value="1"/>
</dbReference>
<organism evidence="3 4">
    <name type="scientific">Flavobacterium fontis</name>
    <dbReference type="NCBI Taxonomy" id="1124188"/>
    <lineage>
        <taxon>Bacteria</taxon>
        <taxon>Pseudomonadati</taxon>
        <taxon>Bacteroidota</taxon>
        <taxon>Flavobacteriia</taxon>
        <taxon>Flavobacteriales</taxon>
        <taxon>Flavobacteriaceae</taxon>
        <taxon>Flavobacterium</taxon>
    </lineage>
</organism>